<dbReference type="Pfam" id="PF01367">
    <property type="entry name" value="5_3_exonuc"/>
    <property type="match status" value="1"/>
</dbReference>
<dbReference type="InterPro" id="IPR036279">
    <property type="entry name" value="5-3_exonuclease_C_sf"/>
</dbReference>
<dbReference type="OrthoDB" id="9806424at2"/>
<reference evidence="8" key="1">
    <citation type="submission" date="2016-10" db="EMBL/GenBank/DDBJ databases">
        <authorList>
            <person name="Varghese N."/>
            <person name="Submissions S."/>
        </authorList>
    </citation>
    <scope>NUCLEOTIDE SEQUENCE [LARGE SCALE GENOMIC DNA]</scope>
    <source>
        <strain evidence="8">CGMCC 1.10369</strain>
    </source>
</reference>
<dbReference type="SMART" id="SM00279">
    <property type="entry name" value="HhH2"/>
    <property type="match status" value="1"/>
</dbReference>
<dbReference type="GO" id="GO:0017108">
    <property type="term" value="F:5'-flap endonuclease activity"/>
    <property type="evidence" value="ECO:0007669"/>
    <property type="project" value="InterPro"/>
</dbReference>
<evidence type="ECO:0000256" key="4">
    <source>
        <dbReference type="ARBA" id="ARBA00049957"/>
    </source>
</evidence>
<dbReference type="SUPFAM" id="SSF88723">
    <property type="entry name" value="PIN domain-like"/>
    <property type="match status" value="1"/>
</dbReference>
<dbReference type="GO" id="GO:0003677">
    <property type="term" value="F:DNA binding"/>
    <property type="evidence" value="ECO:0007669"/>
    <property type="project" value="UniProtKB-KW"/>
</dbReference>
<dbReference type="PANTHER" id="PTHR42646">
    <property type="entry name" value="FLAP ENDONUCLEASE XNI"/>
    <property type="match status" value="1"/>
</dbReference>
<dbReference type="Gene3D" id="3.40.50.1010">
    <property type="entry name" value="5'-nuclease"/>
    <property type="match status" value="1"/>
</dbReference>
<evidence type="ECO:0000256" key="5">
    <source>
        <dbReference type="ARBA" id="ARBA00050026"/>
    </source>
</evidence>
<dbReference type="InterPro" id="IPR029060">
    <property type="entry name" value="PIN-like_dom_sf"/>
</dbReference>
<dbReference type="Proteomes" id="UP000198778">
    <property type="component" value="Unassembled WGS sequence"/>
</dbReference>
<evidence type="ECO:0000256" key="1">
    <source>
        <dbReference type="ARBA" id="ARBA00022722"/>
    </source>
</evidence>
<dbReference type="AlphaFoldDB" id="A0A1H0AJ68"/>
<dbReference type="CDD" id="cd09898">
    <property type="entry name" value="H3TH_53EXO"/>
    <property type="match status" value="1"/>
</dbReference>
<dbReference type="InterPro" id="IPR008918">
    <property type="entry name" value="HhH2"/>
</dbReference>
<dbReference type="SMART" id="SM00475">
    <property type="entry name" value="53EXOc"/>
    <property type="match status" value="1"/>
</dbReference>
<dbReference type="STRING" id="745820.SAMN04488053_101513"/>
<dbReference type="InterPro" id="IPR020046">
    <property type="entry name" value="5-3_exonucl_a-hlix_arch_N"/>
</dbReference>
<dbReference type="SUPFAM" id="SSF47807">
    <property type="entry name" value="5' to 3' exonuclease, C-terminal subdomain"/>
    <property type="match status" value="1"/>
</dbReference>
<organism evidence="7 8">
    <name type="scientific">Alkalicoccus daliensis</name>
    <dbReference type="NCBI Taxonomy" id="745820"/>
    <lineage>
        <taxon>Bacteria</taxon>
        <taxon>Bacillati</taxon>
        <taxon>Bacillota</taxon>
        <taxon>Bacilli</taxon>
        <taxon>Bacillales</taxon>
        <taxon>Bacillaceae</taxon>
        <taxon>Alkalicoccus</taxon>
    </lineage>
</organism>
<keyword evidence="3" id="KW-0238">DNA-binding</keyword>
<dbReference type="Gene3D" id="1.10.150.20">
    <property type="entry name" value="5' to 3' exonuclease, C-terminal subdomain"/>
    <property type="match status" value="1"/>
</dbReference>
<dbReference type="FunFam" id="1.10.150.20:FF:000003">
    <property type="entry name" value="DNA polymerase I"/>
    <property type="match status" value="1"/>
</dbReference>
<evidence type="ECO:0000259" key="6">
    <source>
        <dbReference type="SMART" id="SM00475"/>
    </source>
</evidence>
<evidence type="ECO:0000313" key="7">
    <source>
        <dbReference type="EMBL" id="SDN33628.1"/>
    </source>
</evidence>
<evidence type="ECO:0000313" key="8">
    <source>
        <dbReference type="Proteomes" id="UP000198778"/>
    </source>
</evidence>
<feature type="domain" description="5'-3' exonuclease" evidence="6">
    <location>
        <begin position="2"/>
        <end position="267"/>
    </location>
</feature>
<dbReference type="PANTHER" id="PTHR42646:SF2">
    <property type="entry name" value="5'-3' EXONUCLEASE FAMILY PROTEIN"/>
    <property type="match status" value="1"/>
</dbReference>
<comment type="function">
    <text evidence="4">5'-3' exonuclease acting preferentially on double-stranded DNA.</text>
</comment>
<keyword evidence="8" id="KW-1185">Reference proteome</keyword>
<evidence type="ECO:0000256" key="3">
    <source>
        <dbReference type="ARBA" id="ARBA00023125"/>
    </source>
</evidence>
<evidence type="ECO:0000256" key="2">
    <source>
        <dbReference type="ARBA" id="ARBA00022801"/>
    </source>
</evidence>
<keyword evidence="7" id="KW-0269">Exonuclease</keyword>
<sequence>MKKLVLIDGFNLLSRAYFATAYGKEEEQLAKNENGRFINALRVFFAKLNQLEQGLGATHMSIAWDGKRADTKRNQDHTFYKAQRKDLPAPLIDQYHLAAEMLPQLGIHQLQVHGYEADDIIGTFTNAAFDGHSYIYSNDRDMFQLLSEQTDQIFMKKKQEIHYTAADFQHEFEILPKQWIDVKALLGDPSDNIPGCPGVGEKSALPLIKQYGSIEELYRKLEELDPLFKRYSKKLEAGKQSVLISKELVTIERNLEEVFGVKESAIELPKDDERRADVLKEHGLIK</sequence>
<protein>
    <recommendedName>
        <fullName evidence="5">5'-3' exonuclease</fullName>
    </recommendedName>
</protein>
<dbReference type="GO" id="GO:0033567">
    <property type="term" value="P:DNA replication, Okazaki fragment processing"/>
    <property type="evidence" value="ECO:0007669"/>
    <property type="project" value="InterPro"/>
</dbReference>
<gene>
    <name evidence="7" type="ORF">SAMN04488053_101513</name>
</gene>
<keyword evidence="1" id="KW-0540">Nuclease</keyword>
<keyword evidence="2" id="KW-0378">Hydrolase</keyword>
<dbReference type="EMBL" id="FNIL01000001">
    <property type="protein sequence ID" value="SDN33628.1"/>
    <property type="molecule type" value="Genomic_DNA"/>
</dbReference>
<dbReference type="GO" id="GO:0008409">
    <property type="term" value="F:5'-3' exonuclease activity"/>
    <property type="evidence" value="ECO:0007669"/>
    <property type="project" value="InterPro"/>
</dbReference>
<name>A0A1H0AJ68_9BACI</name>
<dbReference type="InterPro" id="IPR038969">
    <property type="entry name" value="FEN"/>
</dbReference>
<dbReference type="InterPro" id="IPR002421">
    <property type="entry name" value="5-3_exonuclease"/>
</dbReference>
<accession>A0A1H0AJ68</accession>
<dbReference type="InterPro" id="IPR020045">
    <property type="entry name" value="DNA_polI_H3TH"/>
</dbReference>
<dbReference type="Pfam" id="PF02739">
    <property type="entry name" value="5_3_exonuc_N"/>
    <property type="match status" value="1"/>
</dbReference>
<dbReference type="CDD" id="cd09859">
    <property type="entry name" value="PIN_53EXO"/>
    <property type="match status" value="1"/>
</dbReference>
<dbReference type="RefSeq" id="WP_090840268.1">
    <property type="nucleotide sequence ID" value="NZ_FNIL01000001.1"/>
</dbReference>
<proteinExistence type="predicted"/>